<dbReference type="Proteomes" id="UP000694843">
    <property type="component" value="Unplaced"/>
</dbReference>
<keyword evidence="3" id="KW-1185">Reference proteome</keyword>
<name>A0A8B7N3U8_HYAAZ</name>
<proteinExistence type="inferred from homology"/>
<dbReference type="Pfam" id="PF00829">
    <property type="entry name" value="Ribosomal_L21p"/>
    <property type="match status" value="1"/>
</dbReference>
<gene>
    <name evidence="4" type="primary">LOC108665649</name>
</gene>
<dbReference type="OrthoDB" id="5994at2759"/>
<evidence type="ECO:0000313" key="3">
    <source>
        <dbReference type="Proteomes" id="UP000694843"/>
    </source>
</evidence>
<reference evidence="4" key="1">
    <citation type="submission" date="2025-08" db="UniProtKB">
        <authorList>
            <consortium name="RefSeq"/>
        </authorList>
    </citation>
    <scope>IDENTIFICATION</scope>
    <source>
        <tissue evidence="4">Whole organism</tissue>
    </source>
</reference>
<dbReference type="InterPro" id="IPR028909">
    <property type="entry name" value="bL21-like"/>
</dbReference>
<dbReference type="RefSeq" id="XP_018007914.1">
    <property type="nucleotide sequence ID" value="XM_018152425.2"/>
</dbReference>
<sequence>MNTVMTAVNKQLEEGQASRLFAVVHIMGKQFLVKAEDIVVVTGHWPPKLGESIRLEKVLVIGGRDFSLVGRPLLPLHQAYVDATVVEKTLSHTKIWFKTIPRGNFRRWKCRLPA</sequence>
<dbReference type="OMA" id="DYFAVVK"/>
<dbReference type="AlphaFoldDB" id="A0A8B7N3U8"/>
<dbReference type="PANTHER" id="PTHR21349:SF0">
    <property type="entry name" value="LARGE RIBOSOMAL SUBUNIT PROTEIN BL21M"/>
    <property type="match status" value="1"/>
</dbReference>
<evidence type="ECO:0000256" key="2">
    <source>
        <dbReference type="ARBA" id="ARBA00044129"/>
    </source>
</evidence>
<protein>
    <recommendedName>
        <fullName evidence="2">Large ribosomal subunit protein bL21m</fullName>
    </recommendedName>
</protein>
<dbReference type="GeneID" id="108665649"/>
<dbReference type="SUPFAM" id="SSF141091">
    <property type="entry name" value="L21p-like"/>
    <property type="match status" value="1"/>
</dbReference>
<dbReference type="GO" id="GO:0003735">
    <property type="term" value="F:structural constituent of ribosome"/>
    <property type="evidence" value="ECO:0007669"/>
    <property type="project" value="TreeGrafter"/>
</dbReference>
<dbReference type="KEGG" id="hazt:108665649"/>
<dbReference type="GO" id="GO:0005762">
    <property type="term" value="C:mitochondrial large ribosomal subunit"/>
    <property type="evidence" value="ECO:0007669"/>
    <property type="project" value="TreeGrafter"/>
</dbReference>
<organism evidence="3 4">
    <name type="scientific">Hyalella azteca</name>
    <name type="common">Amphipod</name>
    <dbReference type="NCBI Taxonomy" id="294128"/>
    <lineage>
        <taxon>Eukaryota</taxon>
        <taxon>Metazoa</taxon>
        <taxon>Ecdysozoa</taxon>
        <taxon>Arthropoda</taxon>
        <taxon>Crustacea</taxon>
        <taxon>Multicrustacea</taxon>
        <taxon>Malacostraca</taxon>
        <taxon>Eumalacostraca</taxon>
        <taxon>Peracarida</taxon>
        <taxon>Amphipoda</taxon>
        <taxon>Senticaudata</taxon>
        <taxon>Talitrida</taxon>
        <taxon>Talitroidea</taxon>
        <taxon>Hyalellidae</taxon>
        <taxon>Hyalella</taxon>
    </lineage>
</organism>
<keyword evidence="4" id="KW-0687">Ribonucleoprotein</keyword>
<evidence type="ECO:0000256" key="1">
    <source>
        <dbReference type="ARBA" id="ARBA00008563"/>
    </source>
</evidence>
<dbReference type="InterPro" id="IPR036164">
    <property type="entry name" value="bL21-like_sf"/>
</dbReference>
<comment type="similarity">
    <text evidence="1">Belongs to the bacterial ribosomal protein bL21 family.</text>
</comment>
<evidence type="ECO:0000313" key="4">
    <source>
        <dbReference type="RefSeq" id="XP_018007914.1"/>
    </source>
</evidence>
<keyword evidence="4" id="KW-0689">Ribosomal protein</keyword>
<accession>A0A8B7N3U8</accession>
<dbReference type="PANTHER" id="PTHR21349">
    <property type="entry name" value="50S RIBOSOMAL PROTEIN L21"/>
    <property type="match status" value="1"/>
</dbReference>